<dbReference type="EMBL" id="BLAB01000001">
    <property type="protein sequence ID" value="GER92861.1"/>
    <property type="molecule type" value="Genomic_DNA"/>
</dbReference>
<gene>
    <name evidence="2" type="ORF">A45J_0591</name>
</gene>
<accession>A0A5J4L234</accession>
<keyword evidence="1" id="KW-1133">Transmembrane helix</keyword>
<name>A0A5J4L234_9ZZZZ</name>
<reference evidence="2" key="1">
    <citation type="submission" date="2019-10" db="EMBL/GenBank/DDBJ databases">
        <title>Metagenomic sequencing of thiosulfate-disproportionating enrichment culture.</title>
        <authorList>
            <person name="Umezawa K."/>
            <person name="Kojima H."/>
            <person name="Fukui M."/>
        </authorList>
    </citation>
    <scope>NUCLEOTIDE SEQUENCE</scope>
    <source>
        <strain evidence="2">45J</strain>
    </source>
</reference>
<keyword evidence="1" id="KW-0472">Membrane</keyword>
<sequence length="89" mass="10413">MQNFIKRLIESNKEFILKEVIEIKGLMHLLMKPQNTGQEWTKEEKIKIKSHLKNISKVVPAVVIFLIPGGSLFLPFLAEVLDRRKDRRT</sequence>
<protein>
    <submittedName>
        <fullName evidence="2">Uncharacterized protein</fullName>
    </submittedName>
</protein>
<organism evidence="2">
    <name type="scientific">hot springs metagenome</name>
    <dbReference type="NCBI Taxonomy" id="433727"/>
    <lineage>
        <taxon>unclassified sequences</taxon>
        <taxon>metagenomes</taxon>
        <taxon>ecological metagenomes</taxon>
    </lineage>
</organism>
<evidence type="ECO:0000256" key="1">
    <source>
        <dbReference type="SAM" id="Phobius"/>
    </source>
</evidence>
<keyword evidence="1" id="KW-0812">Transmembrane</keyword>
<evidence type="ECO:0000313" key="2">
    <source>
        <dbReference type="EMBL" id="GER92861.1"/>
    </source>
</evidence>
<dbReference type="AlphaFoldDB" id="A0A5J4L234"/>
<proteinExistence type="predicted"/>
<comment type="caution">
    <text evidence="2">The sequence shown here is derived from an EMBL/GenBank/DDBJ whole genome shotgun (WGS) entry which is preliminary data.</text>
</comment>
<feature type="transmembrane region" description="Helical" evidence="1">
    <location>
        <begin position="58"/>
        <end position="78"/>
    </location>
</feature>